<accession>B4FP61</accession>
<sequence length="88" mass="9656">MQGSKPLPSIQPPRRPQGIPTDGPPTMLFHALGCCWKLINRLVRPSQISGGIPRFNNLVSGHALDVIIWLEVCRGEAKGCLHVLYSKS</sequence>
<reference evidence="2" key="1">
    <citation type="journal article" date="2009" name="PLoS Genet.">
        <title>Sequencing, mapping, and analysis of 27,455 maize full-length cDNAs.</title>
        <authorList>
            <person name="Soderlund C."/>
            <person name="Descour A."/>
            <person name="Kudrna D."/>
            <person name="Bomhoff M."/>
            <person name="Boyd L."/>
            <person name="Currie J."/>
            <person name="Angelova A."/>
            <person name="Collura K."/>
            <person name="Wissotski M."/>
            <person name="Ashley E."/>
            <person name="Morrow D."/>
            <person name="Fernandes J."/>
            <person name="Walbot V."/>
            <person name="Yu Y."/>
        </authorList>
    </citation>
    <scope>NUCLEOTIDE SEQUENCE</scope>
    <source>
        <strain evidence="2">B73</strain>
    </source>
</reference>
<dbReference type="HOGENOM" id="CLU_2472395_0_0_1"/>
<name>B4FP61_MAIZE</name>
<protein>
    <submittedName>
        <fullName evidence="2">Uncharacterized protein</fullName>
    </submittedName>
</protein>
<feature type="region of interest" description="Disordered" evidence="1">
    <location>
        <begin position="1"/>
        <end position="24"/>
    </location>
</feature>
<evidence type="ECO:0000256" key="1">
    <source>
        <dbReference type="SAM" id="MobiDB-lite"/>
    </source>
</evidence>
<proteinExistence type="evidence at transcript level"/>
<organism evidence="2">
    <name type="scientific">Zea mays</name>
    <name type="common">Maize</name>
    <dbReference type="NCBI Taxonomy" id="4577"/>
    <lineage>
        <taxon>Eukaryota</taxon>
        <taxon>Viridiplantae</taxon>
        <taxon>Streptophyta</taxon>
        <taxon>Embryophyta</taxon>
        <taxon>Tracheophyta</taxon>
        <taxon>Spermatophyta</taxon>
        <taxon>Magnoliopsida</taxon>
        <taxon>Liliopsida</taxon>
        <taxon>Poales</taxon>
        <taxon>Poaceae</taxon>
        <taxon>PACMAD clade</taxon>
        <taxon>Panicoideae</taxon>
        <taxon>Andropogonodae</taxon>
        <taxon>Andropogoneae</taxon>
        <taxon>Tripsacinae</taxon>
        <taxon>Zea</taxon>
    </lineage>
</organism>
<dbReference type="AlphaFoldDB" id="B4FP61"/>
<dbReference type="EMBL" id="BT041324">
    <property type="protein sequence ID" value="ACF86329.1"/>
    <property type="molecule type" value="mRNA"/>
</dbReference>
<evidence type="ECO:0000313" key="2">
    <source>
        <dbReference type="EMBL" id="ACF83904.1"/>
    </source>
</evidence>
<dbReference type="EMBL" id="BT038899">
    <property type="protein sequence ID" value="ACF83904.1"/>
    <property type="molecule type" value="mRNA"/>
</dbReference>